<dbReference type="Pfam" id="PF05795">
    <property type="entry name" value="Plasmodium_Vir"/>
    <property type="match status" value="1"/>
</dbReference>
<evidence type="ECO:0000256" key="1">
    <source>
        <dbReference type="SAM" id="MobiDB-lite"/>
    </source>
</evidence>
<protein>
    <recommendedName>
        <fullName evidence="4">Variable surface protein Vir12</fullName>
    </recommendedName>
</protein>
<reference evidence="2 3" key="1">
    <citation type="submission" date="2011-08" db="EMBL/GenBank/DDBJ databases">
        <title>The Genome Sequence of Plasmodium vivax Mauritania I.</title>
        <authorList>
            <consortium name="The Broad Institute Genome Sequencing Platform"/>
            <consortium name="The Broad Institute Genome Sequencing Center for Infectious Disease"/>
            <person name="Neafsey D."/>
            <person name="Carlton J."/>
            <person name="Barnwell J."/>
            <person name="Collins W."/>
            <person name="Escalante A."/>
            <person name="Mullikin J."/>
            <person name="Saul A."/>
            <person name="Guigo R."/>
            <person name="Camara F."/>
            <person name="Young S.K."/>
            <person name="Zeng Q."/>
            <person name="Gargeya S."/>
            <person name="Fitzgerald M."/>
            <person name="Haas B."/>
            <person name="Abouelleil A."/>
            <person name="Alvarado L."/>
            <person name="Arachchi H.M."/>
            <person name="Berlin A."/>
            <person name="Brown A."/>
            <person name="Chapman S.B."/>
            <person name="Chen Z."/>
            <person name="Dunbar C."/>
            <person name="Freedman E."/>
            <person name="Gearin G."/>
            <person name="Gellesch M."/>
            <person name="Goldberg J."/>
            <person name="Griggs A."/>
            <person name="Gujja S."/>
            <person name="Heiman D."/>
            <person name="Howarth C."/>
            <person name="Larson L."/>
            <person name="Lui A."/>
            <person name="MacDonald P.J.P."/>
            <person name="Montmayeur A."/>
            <person name="Murphy C."/>
            <person name="Neiman D."/>
            <person name="Pearson M."/>
            <person name="Priest M."/>
            <person name="Roberts A."/>
            <person name="Saif S."/>
            <person name="Shea T."/>
            <person name="Shenoy N."/>
            <person name="Sisk P."/>
            <person name="Stolte C."/>
            <person name="Sykes S."/>
            <person name="Wortman J."/>
            <person name="Nusbaum C."/>
            <person name="Birren B."/>
        </authorList>
    </citation>
    <scope>NUCLEOTIDE SEQUENCE [LARGE SCALE GENOMIC DNA]</scope>
    <source>
        <strain evidence="2 3">Mauritania I</strain>
    </source>
</reference>
<dbReference type="InterPro" id="IPR008780">
    <property type="entry name" value="Plasmodium_Vir"/>
</dbReference>
<name>A0A0J9THN3_PLAVI</name>
<dbReference type="EMBL" id="KQ235026">
    <property type="protein sequence ID" value="KMZ94302.1"/>
    <property type="molecule type" value="Genomic_DNA"/>
</dbReference>
<dbReference type="OrthoDB" id="10361805at2759"/>
<feature type="region of interest" description="Disordered" evidence="1">
    <location>
        <begin position="241"/>
        <end position="279"/>
    </location>
</feature>
<feature type="compositionally biased region" description="Low complexity" evidence="1">
    <location>
        <begin position="241"/>
        <end position="258"/>
    </location>
</feature>
<evidence type="ECO:0000313" key="3">
    <source>
        <dbReference type="Proteomes" id="UP000053776"/>
    </source>
</evidence>
<accession>A0A0J9THN3</accession>
<sequence>MVTKTNEEKLEETISSLGLDKTYKDFFASNEKSTKYDSKCNVFDESGKKNPKAKELCSSLVYYLEKIREKSTQTDSNKYCGYLPYWLYGKISEIYSTPTTKIDKVSFYDDLIKVAKEISGEKLKHPCTLPTLKKDVDLNELKKRKISYIYFKNFENIYNISTSKNKADCAKYLTYLESFKSLYEAYKKTLCSYIFIPPIGPDYFPCSYKYDLKNLMSGLQNCKDGKDPYPKLQVAAASRTVSSGTGAAAGPTGARGSPEQTGLKGSPGSLCQAKEEQQV</sequence>
<proteinExistence type="predicted"/>
<evidence type="ECO:0008006" key="4">
    <source>
        <dbReference type="Google" id="ProtNLM"/>
    </source>
</evidence>
<dbReference type="Proteomes" id="UP000053776">
    <property type="component" value="Unassembled WGS sequence"/>
</dbReference>
<gene>
    <name evidence="2" type="ORF">PVMG_02527</name>
</gene>
<evidence type="ECO:0000313" key="2">
    <source>
        <dbReference type="EMBL" id="KMZ94302.1"/>
    </source>
</evidence>
<dbReference type="AlphaFoldDB" id="A0A0J9THN3"/>
<organism evidence="2 3">
    <name type="scientific">Plasmodium vivax Mauritania I</name>
    <dbReference type="NCBI Taxonomy" id="1035515"/>
    <lineage>
        <taxon>Eukaryota</taxon>
        <taxon>Sar</taxon>
        <taxon>Alveolata</taxon>
        <taxon>Apicomplexa</taxon>
        <taxon>Aconoidasida</taxon>
        <taxon>Haemosporida</taxon>
        <taxon>Plasmodiidae</taxon>
        <taxon>Plasmodium</taxon>
        <taxon>Plasmodium (Plasmodium)</taxon>
    </lineage>
</organism>